<sequence>MGNTPNTTSHDEGRPPLAIWPCAPEHTHHTPARTHLGEVSIPDRLAARLVDEYTRPEGRVADLTGVGEIAHQAWERGRSHQVLHPGMVSPGAAAASDLEVAWAELTVTTVTPTPSCAVSPWAARRRVRARVEFAALITRPGGIVAVVTPVGHAPAGVVRAAACAGLVYLQHVIALTVPICDAGLGAAIPVRGKGGFDPDHDPHISPREGEDEVGLSTSVAEAAATITSPAHLNVSVFRKKGRTTPARAHGEVEA</sequence>
<dbReference type="EMBL" id="CP099837">
    <property type="protein sequence ID" value="USY20731.1"/>
    <property type="molecule type" value="Genomic_DNA"/>
</dbReference>
<keyword evidence="3" id="KW-1185">Reference proteome</keyword>
<organism evidence="2 3">
    <name type="scientific">Nocardiopsis exhalans</name>
    <dbReference type="NCBI Taxonomy" id="163604"/>
    <lineage>
        <taxon>Bacteria</taxon>
        <taxon>Bacillati</taxon>
        <taxon>Actinomycetota</taxon>
        <taxon>Actinomycetes</taxon>
        <taxon>Streptosporangiales</taxon>
        <taxon>Nocardiopsidaceae</taxon>
        <taxon>Nocardiopsis</taxon>
    </lineage>
</organism>
<evidence type="ECO:0000256" key="1">
    <source>
        <dbReference type="SAM" id="MobiDB-lite"/>
    </source>
</evidence>
<gene>
    <name evidence="2" type="ORF">NE857_03475</name>
</gene>
<dbReference type="Proteomes" id="UP001055940">
    <property type="component" value="Chromosome"/>
</dbReference>
<name>A0ABY5D8R0_9ACTN</name>
<dbReference type="RefSeq" id="WP_254419764.1">
    <property type="nucleotide sequence ID" value="NZ_BAAAJB010000038.1"/>
</dbReference>
<evidence type="ECO:0000313" key="3">
    <source>
        <dbReference type="Proteomes" id="UP001055940"/>
    </source>
</evidence>
<protein>
    <submittedName>
        <fullName evidence="2">Uncharacterized protein</fullName>
    </submittedName>
</protein>
<reference evidence="2" key="1">
    <citation type="submission" date="2022-06" db="EMBL/GenBank/DDBJ databases">
        <authorList>
            <person name="Ping M."/>
        </authorList>
    </citation>
    <scope>NUCLEOTIDE SEQUENCE</scope>
    <source>
        <strain evidence="2">JCM11759T</strain>
    </source>
</reference>
<accession>A0ABY5D8R0</accession>
<evidence type="ECO:0000313" key="2">
    <source>
        <dbReference type="EMBL" id="USY20731.1"/>
    </source>
</evidence>
<feature type="region of interest" description="Disordered" evidence="1">
    <location>
        <begin position="1"/>
        <end position="36"/>
    </location>
</feature>
<proteinExistence type="predicted"/>